<dbReference type="Proteomes" id="UP000437931">
    <property type="component" value="Unassembled WGS sequence"/>
</dbReference>
<evidence type="ECO:0000256" key="3">
    <source>
        <dbReference type="ARBA" id="ARBA00023237"/>
    </source>
</evidence>
<feature type="signal peptide" evidence="4">
    <location>
        <begin position="1"/>
        <end position="36"/>
    </location>
</feature>
<evidence type="ECO:0000313" key="10">
    <source>
        <dbReference type="Proteomes" id="UP000439314"/>
    </source>
</evidence>
<dbReference type="InterPro" id="IPR013686">
    <property type="entry name" value="Polypept-transport_assoc_ShlB"/>
</dbReference>
<name>A0A6N7Q8G5_9XANT</name>
<accession>A0A6N7Q8G5</accession>
<dbReference type="Proteomes" id="UP000439314">
    <property type="component" value="Unassembled WGS sequence"/>
</dbReference>
<dbReference type="RefSeq" id="WP_153750770.1">
    <property type="nucleotide sequence ID" value="NZ_WJPM01000002.1"/>
</dbReference>
<evidence type="ECO:0000259" key="6">
    <source>
        <dbReference type="Pfam" id="PF08479"/>
    </source>
</evidence>
<reference evidence="9 10" key="1">
    <citation type="submission" date="2019-11" db="EMBL/GenBank/DDBJ databases">
        <title>First report of rice panicle blight caused by Xanthomonas sp. in Iran.</title>
        <authorList>
            <person name="Mirghasempour S.A."/>
            <person name="Huang S."/>
            <person name="Brady C.L."/>
            <person name="Studholme D.J."/>
        </authorList>
    </citation>
    <scope>NUCLEOTIDE SEQUENCE [LARGE SCALE GENOMIC DNA]</scope>
    <source>
        <strain evidence="7 10">ASD011</strain>
        <strain evidence="9">SAM114</strain>
    </source>
</reference>
<protein>
    <submittedName>
        <fullName evidence="7">BamA/TamA family outer membrane protein</fullName>
    </submittedName>
</protein>
<dbReference type="GO" id="GO:0098046">
    <property type="term" value="C:type V protein secretion system complex"/>
    <property type="evidence" value="ECO:0007669"/>
    <property type="project" value="TreeGrafter"/>
</dbReference>
<sequence length="566" mass="60565">MTISCRPRPSTLANALFVLPWAAGLALTLTCATALAQEAAPATGTSTTDAAAPIAVQAIRVTGVGDHPREQIDPARLQALADARLRALGGGTLPAQLSFAQLQQIADTLTQAYRDAGFLVARAYLPVQTLGPDQVVEIRVVEGRVGKITVEGARRYDDRLIASPALALQGQILRQQDLQSALLYTRDLPGVSATSVLKPGANPGETDVVIQASEERPLQVSVGASNYGTPSIGRYRAQVGVDWNNPLGLGDHLSASYAYALDPANTWQGSLAYQVPIAGVDGLSASASYTRSVVNLDNGAFAALDIQGPTQQSALGLDWKFVNSDAWRVQSWLHLVKESSRLQGLGVLLSKQKFDVAELGTSVRHDDRRLHAIDLLQLSVRGALDDDSPQTDYLYARHDRHFTVARLSYTRLQGLTATQRLQLRVNGQYSDDTLTPLEQFSLGGPTSVRAFPLGAALGDRGFDSGLEYQVDAPGFASAASPFGGHAWGQLLTASVFYDYGRVYPNGANRAVYDSVTTFEGAGVGLSFRLPDWHGLSFDLAAAKPTGTTKPGDGKDVRYWARFGLTF</sequence>
<comment type="caution">
    <text evidence="7">The sequence shown here is derived from an EMBL/GenBank/DDBJ whole genome shotgun (WGS) entry which is preliminary data.</text>
</comment>
<dbReference type="Pfam" id="PF03865">
    <property type="entry name" value="ShlB"/>
    <property type="match status" value="1"/>
</dbReference>
<reference evidence="8" key="2">
    <citation type="journal article" date="2020" name="Plant Dis.">
        <title>A Grain Rot of Rice in Iran Caused by a Xanthomonas Strain Closely Related to X. sacchari.</title>
        <authorList>
            <person name="Mirghasempour S.A."/>
            <person name="Huang S."/>
            <person name="Studholme D.J."/>
            <person name="Brady C.L."/>
        </authorList>
    </citation>
    <scope>NUCLEOTIDE SEQUENCE</scope>
    <source>
        <strain evidence="8">SAM114</strain>
    </source>
</reference>
<keyword evidence="2" id="KW-0812">Transmembrane</keyword>
<evidence type="ECO:0000256" key="2">
    <source>
        <dbReference type="ARBA" id="ARBA00022692"/>
    </source>
</evidence>
<evidence type="ECO:0000259" key="5">
    <source>
        <dbReference type="Pfam" id="PF03865"/>
    </source>
</evidence>
<evidence type="ECO:0000256" key="4">
    <source>
        <dbReference type="SAM" id="SignalP"/>
    </source>
</evidence>
<dbReference type="InterPro" id="IPR051544">
    <property type="entry name" value="TPS_OM_transporter"/>
</dbReference>
<feature type="domain" description="Polypeptide-transport-associated ShlB-type" evidence="6">
    <location>
        <begin position="71"/>
        <end position="143"/>
    </location>
</feature>
<dbReference type="GO" id="GO:0046819">
    <property type="term" value="P:protein secretion by the type V secretion system"/>
    <property type="evidence" value="ECO:0007669"/>
    <property type="project" value="TreeGrafter"/>
</dbReference>
<keyword evidence="1" id="KW-0472">Membrane</keyword>
<evidence type="ECO:0000313" key="8">
    <source>
        <dbReference type="EMBL" id="MRH73908.1"/>
    </source>
</evidence>
<keyword evidence="9" id="KW-1185">Reference proteome</keyword>
<keyword evidence="4" id="KW-0732">Signal</keyword>
<dbReference type="PANTHER" id="PTHR34597:SF1">
    <property type="entry name" value="HEME_HEMOPEXIN TRANSPORTER PROTEIN HUXB"/>
    <property type="match status" value="1"/>
</dbReference>
<feature type="chain" id="PRO_5027002706" evidence="4">
    <location>
        <begin position="37"/>
        <end position="566"/>
    </location>
</feature>
<keyword evidence="1" id="KW-1134">Transmembrane beta strand</keyword>
<dbReference type="EMBL" id="WJPN01000002">
    <property type="protein sequence ID" value="MRG99576.1"/>
    <property type="molecule type" value="Genomic_DNA"/>
</dbReference>
<evidence type="ECO:0000313" key="7">
    <source>
        <dbReference type="EMBL" id="MRG99576.1"/>
    </source>
</evidence>
<gene>
    <name evidence="7" type="ORF">GIY21_04625</name>
    <name evidence="8" type="ORF">GIY22_04615</name>
</gene>
<dbReference type="Gene3D" id="2.40.160.50">
    <property type="entry name" value="membrane protein fhac: a member of the omp85/tpsb transporter family"/>
    <property type="match status" value="1"/>
</dbReference>
<evidence type="ECO:0000313" key="9">
    <source>
        <dbReference type="Proteomes" id="UP000437931"/>
    </source>
</evidence>
<proteinExistence type="predicted"/>
<evidence type="ECO:0000256" key="1">
    <source>
        <dbReference type="ARBA" id="ARBA00022452"/>
    </source>
</evidence>
<dbReference type="InterPro" id="IPR005565">
    <property type="entry name" value="Hemolysn_activator_HlyB_C"/>
</dbReference>
<dbReference type="EMBL" id="WJPM01000002">
    <property type="protein sequence ID" value="MRH73908.1"/>
    <property type="molecule type" value="Genomic_DNA"/>
</dbReference>
<keyword evidence="3" id="KW-0998">Cell outer membrane</keyword>
<organism evidence="7 10">
    <name type="scientific">Xanthomonas sontii</name>
    <dbReference type="NCBI Taxonomy" id="2650745"/>
    <lineage>
        <taxon>Bacteria</taxon>
        <taxon>Pseudomonadati</taxon>
        <taxon>Pseudomonadota</taxon>
        <taxon>Gammaproteobacteria</taxon>
        <taxon>Lysobacterales</taxon>
        <taxon>Lysobacteraceae</taxon>
        <taxon>Xanthomonas</taxon>
    </lineage>
</organism>
<dbReference type="Gene3D" id="3.10.20.310">
    <property type="entry name" value="membrane protein fhac"/>
    <property type="match status" value="1"/>
</dbReference>
<feature type="domain" description="Haemolysin activator HlyB C-terminal" evidence="5">
    <location>
        <begin position="204"/>
        <end position="526"/>
    </location>
</feature>
<dbReference type="PANTHER" id="PTHR34597">
    <property type="entry name" value="SLR1661 PROTEIN"/>
    <property type="match status" value="1"/>
</dbReference>
<dbReference type="Pfam" id="PF08479">
    <property type="entry name" value="POTRA_2"/>
    <property type="match status" value="1"/>
</dbReference>
<dbReference type="GO" id="GO:0008320">
    <property type="term" value="F:protein transmembrane transporter activity"/>
    <property type="evidence" value="ECO:0007669"/>
    <property type="project" value="TreeGrafter"/>
</dbReference>
<dbReference type="AlphaFoldDB" id="A0A6N7Q8G5"/>